<evidence type="ECO:0000313" key="3">
    <source>
        <dbReference type="EMBL" id="APV35984.1"/>
    </source>
</evidence>
<dbReference type="Proteomes" id="UP001256400">
    <property type="component" value="Chromosome"/>
</dbReference>
<dbReference type="EMBL" id="CP134206">
    <property type="protein sequence ID" value="WND05441.1"/>
    <property type="molecule type" value="Genomic_DNA"/>
</dbReference>
<dbReference type="PANTHER" id="PTHR34039:SF1">
    <property type="entry name" value="UPF0102 PROTEIN YRAN"/>
    <property type="match status" value="1"/>
</dbReference>
<dbReference type="GeneID" id="67510590"/>
<dbReference type="Pfam" id="PF02021">
    <property type="entry name" value="UPF0102"/>
    <property type="match status" value="1"/>
</dbReference>
<dbReference type="eggNOG" id="COG0792">
    <property type="taxonomic scope" value="Bacteria"/>
</dbReference>
<dbReference type="HAMAP" id="MF_00048">
    <property type="entry name" value="UPF0102"/>
    <property type="match status" value="1"/>
</dbReference>
<dbReference type="NCBIfam" id="NF009150">
    <property type="entry name" value="PRK12497.1-3"/>
    <property type="match status" value="1"/>
</dbReference>
<reference evidence="4" key="2">
    <citation type="submission" date="2023-09" db="EMBL/GenBank/DDBJ databases">
        <title>Acinetobacter soli.</title>
        <authorList>
            <person name="Kim B."/>
            <person name="Kim D."/>
            <person name="Park D."/>
        </authorList>
    </citation>
    <scope>NUCLEOTIDE SEQUENCE</scope>
    <source>
        <strain evidence="4">2023.05</strain>
    </source>
</reference>
<evidence type="ECO:0000313" key="4">
    <source>
        <dbReference type="EMBL" id="WND05441.1"/>
    </source>
</evidence>
<dbReference type="InterPro" id="IPR011335">
    <property type="entry name" value="Restrct_endonuc-II-like"/>
</dbReference>
<dbReference type="GO" id="GO:0003676">
    <property type="term" value="F:nucleic acid binding"/>
    <property type="evidence" value="ECO:0007669"/>
    <property type="project" value="InterPro"/>
</dbReference>
<name>A0A1P8EIF9_9GAMM</name>
<evidence type="ECO:0000313" key="5">
    <source>
        <dbReference type="Proteomes" id="UP000185674"/>
    </source>
</evidence>
<dbReference type="EMBL" id="CP016896">
    <property type="protein sequence ID" value="APV35984.1"/>
    <property type="molecule type" value="Genomic_DNA"/>
</dbReference>
<dbReference type="Proteomes" id="UP000185674">
    <property type="component" value="Chromosome"/>
</dbReference>
<dbReference type="AlphaFoldDB" id="A0A1P8EIF9"/>
<protein>
    <recommendedName>
        <fullName evidence="2">UPF0102 protein BEN76_08130</fullName>
    </recommendedName>
</protein>
<dbReference type="KEGG" id="asol:BEN76_08130"/>
<sequence>MTQSSHHAEPHAHHLGVWAEQAALTLLQAHGFQLVQQNFRSRRGEIDLIVAKGDELVFVEVKARTQGSYAMANEVLMYSQQRKIIKTAQYFLNKYPHYQQFYCRFDVICFDFPYKIAKTVQQDFSNLRYDRQWIENAFTL</sequence>
<gene>
    <name evidence="3" type="ORF">BEN76_08130</name>
    <name evidence="4" type="ORF">RHP80_14875</name>
</gene>
<dbReference type="SUPFAM" id="SSF52980">
    <property type="entry name" value="Restriction endonuclease-like"/>
    <property type="match status" value="1"/>
</dbReference>
<proteinExistence type="inferred from homology"/>
<organism evidence="3 5">
    <name type="scientific">Acinetobacter soli</name>
    <dbReference type="NCBI Taxonomy" id="487316"/>
    <lineage>
        <taxon>Bacteria</taxon>
        <taxon>Pseudomonadati</taxon>
        <taxon>Pseudomonadota</taxon>
        <taxon>Gammaproteobacteria</taxon>
        <taxon>Moraxellales</taxon>
        <taxon>Moraxellaceae</taxon>
        <taxon>Acinetobacter</taxon>
    </lineage>
</organism>
<dbReference type="PANTHER" id="PTHR34039">
    <property type="entry name" value="UPF0102 PROTEIN YRAN"/>
    <property type="match status" value="1"/>
</dbReference>
<dbReference type="NCBIfam" id="TIGR00252">
    <property type="entry name" value="YraN family protein"/>
    <property type="match status" value="1"/>
</dbReference>
<evidence type="ECO:0000256" key="1">
    <source>
        <dbReference type="ARBA" id="ARBA00006738"/>
    </source>
</evidence>
<dbReference type="STRING" id="487316.BEN76_08130"/>
<reference evidence="3 5" key="1">
    <citation type="submission" date="2016-08" db="EMBL/GenBank/DDBJ databases">
        <title>Complete genome sequence of Acinetobacter baylyi strain GFJ2.</title>
        <authorList>
            <person name="Tabata M."/>
            <person name="Kuboki S."/>
            <person name="Gibu N."/>
            <person name="Kinouchi Y."/>
            <person name="Vangnai A."/>
            <person name="Kasai D."/>
            <person name="Fukuda M."/>
        </authorList>
    </citation>
    <scope>NUCLEOTIDE SEQUENCE [LARGE SCALE GENOMIC DNA]</scope>
    <source>
        <strain evidence="3 5">GFJ2</strain>
    </source>
</reference>
<accession>A0A1P8EIF9</accession>
<comment type="similarity">
    <text evidence="1 2">Belongs to the UPF0102 family.</text>
</comment>
<dbReference type="InterPro" id="IPR003509">
    <property type="entry name" value="UPF0102_YraN-like"/>
</dbReference>
<dbReference type="RefSeq" id="WP_004936234.1">
    <property type="nucleotide sequence ID" value="NZ_BBNM01000003.1"/>
</dbReference>
<dbReference type="InterPro" id="IPR011856">
    <property type="entry name" value="tRNA_endonuc-like_dom_sf"/>
</dbReference>
<dbReference type="NCBIfam" id="NF011267">
    <property type="entry name" value="PRK14674.1"/>
    <property type="match status" value="1"/>
</dbReference>
<evidence type="ECO:0000256" key="2">
    <source>
        <dbReference type="HAMAP-Rule" id="MF_00048"/>
    </source>
</evidence>
<dbReference type="Gene3D" id="3.40.1350.10">
    <property type="match status" value="1"/>
</dbReference>